<proteinExistence type="predicted"/>
<feature type="transmembrane region" description="Helical" evidence="2">
    <location>
        <begin position="216"/>
        <end position="240"/>
    </location>
</feature>
<comment type="caution">
    <text evidence="3">The sequence shown here is derived from an EMBL/GenBank/DDBJ whole genome shotgun (WGS) entry which is preliminary data.</text>
</comment>
<feature type="region of interest" description="Disordered" evidence="1">
    <location>
        <begin position="117"/>
        <end position="148"/>
    </location>
</feature>
<sequence>MASSSDNNIPSIRHTQPDSDFDDEDVSPKTTTPVKRHRTPDLRPPLLHPDSASIASSNRPTTQPRNANQPHQQSPGLSAWTSRKNSCQSSLKFFQLGINGRLEPARARSVPAWVRIQKETSEDEKRRSPSPDFRGGPGPSDNVQHPGYEPYQRVSRWERFATAYPQIDRLQEKLVDEEWLCENFGDLSGPWGPEGSGLQRPPKRRKTWRTRCHQELLYNPVVPLIIRMIVFGFSVVALALGASIRHYAEKYEHVPKGPSALMAIIVDAVALVYLIYVSYDEFRGKPLGLRSPFSKMRLILLDLFFIIFDSANLSLAFSALSDIRESCEAGNINDQFNPISNPICERQKALASVLLIALIAWVMNFSLSIFRLIVRVSGKARSS</sequence>
<dbReference type="OrthoDB" id="2589563at2759"/>
<keyword evidence="2" id="KW-1133">Transmembrane helix</keyword>
<dbReference type="EMBL" id="AZGZ01000026">
    <property type="protein sequence ID" value="KZZ88429.1"/>
    <property type="molecule type" value="Genomic_DNA"/>
</dbReference>
<keyword evidence="2" id="KW-0812">Transmembrane</keyword>
<feature type="region of interest" description="Disordered" evidence="1">
    <location>
        <begin position="1"/>
        <end position="83"/>
    </location>
</feature>
<feature type="compositionally biased region" description="Polar residues" evidence="1">
    <location>
        <begin position="1"/>
        <end position="14"/>
    </location>
</feature>
<feature type="transmembrane region" description="Helical" evidence="2">
    <location>
        <begin position="349"/>
        <end position="374"/>
    </location>
</feature>
<feature type="transmembrane region" description="Helical" evidence="2">
    <location>
        <begin position="260"/>
        <end position="279"/>
    </location>
</feature>
<dbReference type="Proteomes" id="UP000242877">
    <property type="component" value="Unassembled WGS sequence"/>
</dbReference>
<feature type="compositionally biased region" description="Polar residues" evidence="1">
    <location>
        <begin position="53"/>
        <end position="83"/>
    </location>
</feature>
<evidence type="ECO:0000313" key="4">
    <source>
        <dbReference type="Proteomes" id="UP000242877"/>
    </source>
</evidence>
<protein>
    <recommendedName>
        <fullName evidence="5">Regulator of phospholipase D SRF1</fullName>
    </recommendedName>
</protein>
<dbReference type="InterPro" id="IPR037737">
    <property type="entry name" value="Srf1"/>
</dbReference>
<keyword evidence="2" id="KW-0472">Membrane</keyword>
<feature type="compositionally biased region" description="Basic and acidic residues" evidence="1">
    <location>
        <begin position="117"/>
        <end position="129"/>
    </location>
</feature>
<dbReference type="PANTHER" id="PTHR36819:SF1">
    <property type="entry name" value="REGULATOR OF PHOSPHOLIPASE D SRF1"/>
    <property type="match status" value="1"/>
</dbReference>
<dbReference type="GO" id="GO:0071944">
    <property type="term" value="C:cell periphery"/>
    <property type="evidence" value="ECO:0007669"/>
    <property type="project" value="TreeGrafter"/>
</dbReference>
<dbReference type="GO" id="GO:0000324">
    <property type="term" value="C:fungal-type vacuole"/>
    <property type="evidence" value="ECO:0007669"/>
    <property type="project" value="TreeGrafter"/>
</dbReference>
<keyword evidence="4" id="KW-1185">Reference proteome</keyword>
<dbReference type="VEuPathDB" id="FungiDB:AAP_05001"/>
<evidence type="ECO:0000256" key="2">
    <source>
        <dbReference type="SAM" id="Phobius"/>
    </source>
</evidence>
<accession>A0A167W5L7</accession>
<organism evidence="3 4">
    <name type="scientific">Ascosphaera apis ARSEF 7405</name>
    <dbReference type="NCBI Taxonomy" id="392613"/>
    <lineage>
        <taxon>Eukaryota</taxon>
        <taxon>Fungi</taxon>
        <taxon>Dikarya</taxon>
        <taxon>Ascomycota</taxon>
        <taxon>Pezizomycotina</taxon>
        <taxon>Eurotiomycetes</taxon>
        <taxon>Eurotiomycetidae</taxon>
        <taxon>Onygenales</taxon>
        <taxon>Ascosphaeraceae</taxon>
        <taxon>Ascosphaera</taxon>
    </lineage>
</organism>
<name>A0A167W5L7_9EURO</name>
<feature type="transmembrane region" description="Helical" evidence="2">
    <location>
        <begin position="299"/>
        <end position="320"/>
    </location>
</feature>
<dbReference type="PANTHER" id="PTHR36819">
    <property type="entry name" value="REGULATOR OF PHOSPHOLIPASE D SRF1"/>
    <property type="match status" value="1"/>
</dbReference>
<evidence type="ECO:0000256" key="1">
    <source>
        <dbReference type="SAM" id="MobiDB-lite"/>
    </source>
</evidence>
<evidence type="ECO:0008006" key="5">
    <source>
        <dbReference type="Google" id="ProtNLM"/>
    </source>
</evidence>
<dbReference type="AlphaFoldDB" id="A0A167W5L7"/>
<reference evidence="3 4" key="1">
    <citation type="journal article" date="2016" name="Genome Biol. Evol.">
        <title>Divergent and convergent evolution of fungal pathogenicity.</title>
        <authorList>
            <person name="Shang Y."/>
            <person name="Xiao G."/>
            <person name="Zheng P."/>
            <person name="Cen K."/>
            <person name="Zhan S."/>
            <person name="Wang C."/>
        </authorList>
    </citation>
    <scope>NUCLEOTIDE SEQUENCE [LARGE SCALE GENOMIC DNA]</scope>
    <source>
        <strain evidence="3 4">ARSEF 7405</strain>
    </source>
</reference>
<gene>
    <name evidence="3" type="ORF">AAP_05001</name>
</gene>
<evidence type="ECO:0000313" key="3">
    <source>
        <dbReference type="EMBL" id="KZZ88429.1"/>
    </source>
</evidence>